<dbReference type="Gene3D" id="1.10.10.10">
    <property type="entry name" value="Winged helix-like DNA-binding domain superfamily/Winged helix DNA-binding domain"/>
    <property type="match status" value="1"/>
</dbReference>
<reference evidence="6 7" key="1">
    <citation type="submission" date="2020-08" db="EMBL/GenBank/DDBJ databases">
        <title>Novel species isolated from subtropical streams in China.</title>
        <authorList>
            <person name="Lu H."/>
        </authorList>
    </citation>
    <scope>NUCLEOTIDE SEQUENCE [LARGE SCALE GENOMIC DNA]</scope>
    <source>
        <strain evidence="6 7">CCTCC AB 2015119</strain>
    </source>
</reference>
<dbReference type="InterPro" id="IPR012318">
    <property type="entry name" value="HTH_CRP"/>
</dbReference>
<gene>
    <name evidence="6" type="ORF">H8K26_13520</name>
</gene>
<dbReference type="SUPFAM" id="SSF46785">
    <property type="entry name" value="Winged helix' DNA-binding domain"/>
    <property type="match status" value="1"/>
</dbReference>
<keyword evidence="1" id="KW-0805">Transcription regulation</keyword>
<feature type="domain" description="HTH crp-type" evidence="5">
    <location>
        <begin position="151"/>
        <end position="221"/>
    </location>
</feature>
<evidence type="ECO:0000259" key="5">
    <source>
        <dbReference type="PROSITE" id="PS51063"/>
    </source>
</evidence>
<evidence type="ECO:0000313" key="6">
    <source>
        <dbReference type="EMBL" id="MBC3812460.1"/>
    </source>
</evidence>
<keyword evidence="3" id="KW-0804">Transcription</keyword>
<dbReference type="InterPro" id="IPR014710">
    <property type="entry name" value="RmlC-like_jellyroll"/>
</dbReference>
<dbReference type="Pfam" id="PF00027">
    <property type="entry name" value="cNMP_binding"/>
    <property type="match status" value="1"/>
</dbReference>
<dbReference type="InterPro" id="IPR036390">
    <property type="entry name" value="WH_DNA-bd_sf"/>
</dbReference>
<dbReference type="InterPro" id="IPR050397">
    <property type="entry name" value="Env_Response_Regulators"/>
</dbReference>
<evidence type="ECO:0000256" key="3">
    <source>
        <dbReference type="ARBA" id="ARBA00023163"/>
    </source>
</evidence>
<accession>A0ABR6XI81</accession>
<dbReference type="PANTHER" id="PTHR24567">
    <property type="entry name" value="CRP FAMILY TRANSCRIPTIONAL REGULATORY PROTEIN"/>
    <property type="match status" value="1"/>
</dbReference>
<evidence type="ECO:0000259" key="4">
    <source>
        <dbReference type="PROSITE" id="PS50042"/>
    </source>
</evidence>
<evidence type="ECO:0000313" key="7">
    <source>
        <dbReference type="Proteomes" id="UP000637632"/>
    </source>
</evidence>
<dbReference type="InterPro" id="IPR018490">
    <property type="entry name" value="cNMP-bd_dom_sf"/>
</dbReference>
<dbReference type="PROSITE" id="PS51063">
    <property type="entry name" value="HTH_CRP_2"/>
    <property type="match status" value="1"/>
</dbReference>
<keyword evidence="7" id="KW-1185">Reference proteome</keyword>
<sequence>MANIKSELKQGLAKTMWAHMLAPDHMQKVEDEIIERFIPAGGYVCRKGDPVDHWMGVLDGFLKMSSISPEGKTVTFSCMLAGGWFGEGSLLKTEPRRYDVVALRDTRVAYMPRSTFTFLLDNSIPFNRFLLHQLNERLGLFISLVEYDRMLDPDTRVARCLAAMFNPYLNPGSSMQLQISQEEIGYISSVSRQRANQALQLLEKKQLLSVDYGGITILNLEGLRRYPEPVVA</sequence>
<dbReference type="CDD" id="cd00038">
    <property type="entry name" value="CAP_ED"/>
    <property type="match status" value="1"/>
</dbReference>
<dbReference type="InterPro" id="IPR000595">
    <property type="entry name" value="cNMP-bd_dom"/>
</dbReference>
<protein>
    <submittedName>
        <fullName evidence="6">Crp/Fnr family transcriptional regulator</fullName>
    </submittedName>
</protein>
<dbReference type="PANTHER" id="PTHR24567:SF68">
    <property type="entry name" value="DNA-BINDING TRANSCRIPTIONAL DUAL REGULATOR CRP"/>
    <property type="match status" value="1"/>
</dbReference>
<name>A0ABR6XI81_9BURK</name>
<dbReference type="SMART" id="SM00100">
    <property type="entry name" value="cNMP"/>
    <property type="match status" value="1"/>
</dbReference>
<evidence type="ECO:0000256" key="2">
    <source>
        <dbReference type="ARBA" id="ARBA00023125"/>
    </source>
</evidence>
<dbReference type="InterPro" id="IPR036388">
    <property type="entry name" value="WH-like_DNA-bd_sf"/>
</dbReference>
<dbReference type="SUPFAM" id="SSF51206">
    <property type="entry name" value="cAMP-binding domain-like"/>
    <property type="match status" value="1"/>
</dbReference>
<organism evidence="6 7">
    <name type="scientific">Undibacterium aquatile</name>
    <dbReference type="NCBI Taxonomy" id="1537398"/>
    <lineage>
        <taxon>Bacteria</taxon>
        <taxon>Pseudomonadati</taxon>
        <taxon>Pseudomonadota</taxon>
        <taxon>Betaproteobacteria</taxon>
        <taxon>Burkholderiales</taxon>
        <taxon>Oxalobacteraceae</taxon>
        <taxon>Undibacterium</taxon>
    </lineage>
</organism>
<dbReference type="EMBL" id="JACOFT010000005">
    <property type="protein sequence ID" value="MBC3812460.1"/>
    <property type="molecule type" value="Genomic_DNA"/>
</dbReference>
<evidence type="ECO:0000256" key="1">
    <source>
        <dbReference type="ARBA" id="ARBA00023015"/>
    </source>
</evidence>
<dbReference type="Proteomes" id="UP000637632">
    <property type="component" value="Unassembled WGS sequence"/>
</dbReference>
<dbReference type="Gene3D" id="2.60.120.10">
    <property type="entry name" value="Jelly Rolls"/>
    <property type="match status" value="1"/>
</dbReference>
<feature type="domain" description="Cyclic nucleotide-binding" evidence="4">
    <location>
        <begin position="21"/>
        <end position="137"/>
    </location>
</feature>
<keyword evidence="2" id="KW-0238">DNA-binding</keyword>
<dbReference type="Pfam" id="PF13545">
    <property type="entry name" value="HTH_Crp_2"/>
    <property type="match status" value="1"/>
</dbReference>
<comment type="caution">
    <text evidence="6">The sequence shown here is derived from an EMBL/GenBank/DDBJ whole genome shotgun (WGS) entry which is preliminary data.</text>
</comment>
<dbReference type="PROSITE" id="PS50042">
    <property type="entry name" value="CNMP_BINDING_3"/>
    <property type="match status" value="1"/>
</dbReference>
<proteinExistence type="predicted"/>